<evidence type="ECO:0000256" key="8">
    <source>
        <dbReference type="SAM" id="Phobius"/>
    </source>
</evidence>
<feature type="domain" description="JmjC" evidence="9">
    <location>
        <begin position="497"/>
        <end position="636"/>
    </location>
</feature>
<dbReference type="OrthoDB" id="47172at2759"/>
<dbReference type="Gene3D" id="3.40.50.2000">
    <property type="entry name" value="Glycogen Phosphorylase B"/>
    <property type="match status" value="1"/>
</dbReference>
<keyword evidence="4 8" id="KW-0812">Transmembrane</keyword>
<dbReference type="STRING" id="543379.A0A232EWU2"/>
<dbReference type="InterPro" id="IPR041667">
    <property type="entry name" value="Cupin_8"/>
</dbReference>
<dbReference type="Pfam" id="PF13621">
    <property type="entry name" value="Cupin_8"/>
    <property type="match status" value="1"/>
</dbReference>
<keyword evidence="5" id="KW-0256">Endoplasmic reticulum</keyword>
<dbReference type="PROSITE" id="PS51184">
    <property type="entry name" value="JMJC"/>
    <property type="match status" value="1"/>
</dbReference>
<evidence type="ECO:0000313" key="11">
    <source>
        <dbReference type="Proteomes" id="UP000215335"/>
    </source>
</evidence>
<dbReference type="InterPro" id="IPR003347">
    <property type="entry name" value="JmjC_dom"/>
</dbReference>
<dbReference type="SUPFAM" id="SSF53756">
    <property type="entry name" value="UDP-Glycosyltransferase/glycogen phosphorylase"/>
    <property type="match status" value="1"/>
</dbReference>
<evidence type="ECO:0000256" key="5">
    <source>
        <dbReference type="ARBA" id="ARBA00022824"/>
    </source>
</evidence>
<dbReference type="GO" id="GO:0004577">
    <property type="term" value="F:N-acetylglucosaminyldiphosphodolichol N-acetylglucosaminyltransferase activity"/>
    <property type="evidence" value="ECO:0007669"/>
    <property type="project" value="TreeGrafter"/>
</dbReference>
<evidence type="ECO:0000256" key="7">
    <source>
        <dbReference type="ARBA" id="ARBA00023136"/>
    </source>
</evidence>
<feature type="transmembrane region" description="Helical" evidence="8">
    <location>
        <begin position="6"/>
        <end position="28"/>
    </location>
</feature>
<gene>
    <name evidence="10" type="ORF">TSAR_004666</name>
</gene>
<dbReference type="PANTHER" id="PTHR12154">
    <property type="entry name" value="GLYCOSYL TRANSFERASE-RELATED"/>
    <property type="match status" value="1"/>
</dbReference>
<comment type="subcellular location">
    <subcellularLocation>
        <location evidence="1">Endoplasmic reticulum membrane</location>
        <topology evidence="1">Single-pass membrane protein</topology>
    </subcellularLocation>
</comment>
<evidence type="ECO:0000256" key="6">
    <source>
        <dbReference type="ARBA" id="ARBA00022989"/>
    </source>
</evidence>
<keyword evidence="6 8" id="KW-1133">Transmembrane helix</keyword>
<dbReference type="GO" id="GO:0006488">
    <property type="term" value="P:dolichol-linked oligosaccharide biosynthetic process"/>
    <property type="evidence" value="ECO:0007669"/>
    <property type="project" value="InterPro"/>
</dbReference>
<protein>
    <recommendedName>
        <fullName evidence="3">UDP-N-acetylglucosamine transferase subunit ALG14</fullName>
    </recommendedName>
</protein>
<dbReference type="Gene3D" id="2.60.120.650">
    <property type="entry name" value="Cupin"/>
    <property type="match status" value="1"/>
</dbReference>
<dbReference type="SMART" id="SM00558">
    <property type="entry name" value="JmjC"/>
    <property type="match status" value="1"/>
</dbReference>
<evidence type="ECO:0000313" key="10">
    <source>
        <dbReference type="EMBL" id="OXU22818.1"/>
    </source>
</evidence>
<evidence type="ECO:0000256" key="1">
    <source>
        <dbReference type="ARBA" id="ARBA00004389"/>
    </source>
</evidence>
<evidence type="ECO:0000256" key="4">
    <source>
        <dbReference type="ARBA" id="ARBA00022692"/>
    </source>
</evidence>
<reference evidence="10 11" key="1">
    <citation type="journal article" date="2017" name="Curr. Biol.">
        <title>The Evolution of Venom by Co-option of Single-Copy Genes.</title>
        <authorList>
            <person name="Martinson E.O."/>
            <person name="Mrinalini"/>
            <person name="Kelkar Y.D."/>
            <person name="Chang C.H."/>
            <person name="Werren J.H."/>
        </authorList>
    </citation>
    <scope>NUCLEOTIDE SEQUENCE [LARGE SCALE GENOMIC DNA]</scope>
    <source>
        <strain evidence="10 11">Alberta</strain>
        <tissue evidence="10">Whole body</tissue>
    </source>
</reference>
<sequence>MVLPLMCVLIFPVAIVAIIRAFYFVIYVNGKRPTKTERTKSAKTLIVLGSGGHTTEILRVVQQLNKEKYSPRIYIQTRTDEISSKKVKQVEIDTNEYKIIQISRSREVRQSYLTSIFTTARAILQSFPLIWREKPDLLLCNGPGTCIPPCLVVFLFNALFLTNTKIVFIESFCRVKSFSLSGKILYYLANHTIVQWPELNGATYPRSIFINMLVQIVAQSIQWNLLQEDLTEQLPNELKFHLKNILLRVENFLKNNKSPDVKRLKIDTEWIKSDLVATEACLDRTWEMLNSGYWKDVPINYRYSYSLCSIIKSLLLEISTNAEKDDIKLISVFKEIIQQIDKGILLGAPLPKNKTLLTNIASDLNKHFSSVPETNSKNVDIIKINTEELCTTLFPGFSSIVNYTKPSLETFYCKIFKPKIPALLEGCLEHWQALHLWKDAEYLRRIVGNRTVPIEIGSRYTEDDWTQSLVTFSDFLRSHISSKNEKVGYLAQHQLFDQIPELKNDFSVPEYCSFSDTEEDNEELPDINAWFGPSGTVSPLHHDPKNNLLCQVFGYKRIILYSPDDNENVYPYETRLLSNTARIDPYNPDFEKYPNLQKAKAFMCYLKPGDMLFIPPKWWHHVVGLTPSFSISFWWD</sequence>
<dbReference type="InterPro" id="IPR013969">
    <property type="entry name" value="Oligosacch_biosynth_Alg14"/>
</dbReference>
<dbReference type="GO" id="GO:0043541">
    <property type="term" value="C:UDP-N-acetylglucosamine transferase complex"/>
    <property type="evidence" value="ECO:0007669"/>
    <property type="project" value="TreeGrafter"/>
</dbReference>
<accession>A0A232EWU2</accession>
<comment type="caution">
    <text evidence="10">The sequence shown here is derived from an EMBL/GenBank/DDBJ whole genome shotgun (WGS) entry which is preliminary data.</text>
</comment>
<organism evidence="10 11">
    <name type="scientific">Trichomalopsis sarcophagae</name>
    <dbReference type="NCBI Taxonomy" id="543379"/>
    <lineage>
        <taxon>Eukaryota</taxon>
        <taxon>Metazoa</taxon>
        <taxon>Ecdysozoa</taxon>
        <taxon>Arthropoda</taxon>
        <taxon>Hexapoda</taxon>
        <taxon>Insecta</taxon>
        <taxon>Pterygota</taxon>
        <taxon>Neoptera</taxon>
        <taxon>Endopterygota</taxon>
        <taxon>Hymenoptera</taxon>
        <taxon>Apocrita</taxon>
        <taxon>Proctotrupomorpha</taxon>
        <taxon>Chalcidoidea</taxon>
        <taxon>Pteromalidae</taxon>
        <taxon>Pteromalinae</taxon>
        <taxon>Trichomalopsis</taxon>
    </lineage>
</organism>
<comment type="similarity">
    <text evidence="2">Belongs to the ALG14 family.</text>
</comment>
<dbReference type="Proteomes" id="UP000215335">
    <property type="component" value="Unassembled WGS sequence"/>
</dbReference>
<proteinExistence type="inferred from homology"/>
<name>A0A232EWU2_9HYME</name>
<evidence type="ECO:0000259" key="9">
    <source>
        <dbReference type="PROSITE" id="PS51184"/>
    </source>
</evidence>
<dbReference type="EMBL" id="NNAY01001821">
    <property type="protein sequence ID" value="OXU22818.1"/>
    <property type="molecule type" value="Genomic_DNA"/>
</dbReference>
<evidence type="ECO:0000256" key="3">
    <source>
        <dbReference type="ARBA" id="ARBA00017467"/>
    </source>
</evidence>
<dbReference type="AlphaFoldDB" id="A0A232EWU2"/>
<dbReference type="Pfam" id="PF08660">
    <property type="entry name" value="Alg14"/>
    <property type="match status" value="1"/>
</dbReference>
<evidence type="ECO:0000256" key="2">
    <source>
        <dbReference type="ARBA" id="ARBA00009731"/>
    </source>
</evidence>
<dbReference type="SUPFAM" id="SSF51197">
    <property type="entry name" value="Clavaminate synthase-like"/>
    <property type="match status" value="1"/>
</dbReference>
<dbReference type="PANTHER" id="PTHR12154:SF4">
    <property type="entry name" value="UDP-N-ACETYLGLUCOSAMINE TRANSFERASE SUBUNIT ALG14 HOMOLOG"/>
    <property type="match status" value="1"/>
</dbReference>
<keyword evidence="11" id="KW-1185">Reference proteome</keyword>
<keyword evidence="7 8" id="KW-0472">Membrane</keyword>